<feature type="binding site" evidence="5">
    <location>
        <begin position="10"/>
        <end position="15"/>
    </location>
    <ligand>
        <name>ATP</name>
        <dbReference type="ChEBI" id="CHEBI:30616"/>
    </ligand>
</feature>
<comment type="subunit">
    <text evidence="5 7">Monomer.</text>
</comment>
<comment type="pathway">
    <text evidence="5">Purine metabolism; AMP biosynthesis via salvage pathway; AMP from ADP: step 1/1.</text>
</comment>
<dbReference type="EMBL" id="DSRU01000294">
    <property type="protein sequence ID" value="HFN00129.1"/>
    <property type="molecule type" value="Genomic_DNA"/>
</dbReference>
<keyword evidence="5 7" id="KW-0067">ATP-binding</keyword>
<keyword evidence="1 5" id="KW-0808">Transferase</keyword>
<feature type="binding site" evidence="5">
    <location>
        <begin position="92"/>
        <end position="95"/>
    </location>
    <ligand>
        <name>AMP</name>
        <dbReference type="ChEBI" id="CHEBI:456215"/>
    </ligand>
</feature>
<dbReference type="HAMAP" id="MF_00235">
    <property type="entry name" value="Adenylate_kinase_Adk"/>
    <property type="match status" value="1"/>
</dbReference>
<feature type="binding site" evidence="5">
    <location>
        <position position="99"/>
    </location>
    <ligand>
        <name>AMP</name>
        <dbReference type="ChEBI" id="CHEBI:456215"/>
    </ligand>
</feature>
<dbReference type="InterPro" id="IPR027417">
    <property type="entry name" value="P-loop_NTPase"/>
</dbReference>
<reference evidence="8" key="1">
    <citation type="journal article" date="2020" name="mSystems">
        <title>Genome- and Community-Level Interaction Insights into Carbon Utilization and Element Cycling Functions of Hydrothermarchaeota in Hydrothermal Sediment.</title>
        <authorList>
            <person name="Zhou Z."/>
            <person name="Liu Y."/>
            <person name="Xu W."/>
            <person name="Pan J."/>
            <person name="Luo Z.H."/>
            <person name="Li M."/>
        </authorList>
    </citation>
    <scope>NUCLEOTIDE SEQUENCE [LARGE SCALE GENOMIC DNA]</scope>
    <source>
        <strain evidence="8">SpSt-418</strain>
    </source>
</reference>
<dbReference type="EC" id="2.7.4.3" evidence="5 7"/>
<sequence>MRLVILGGPGAGKGTQGEWLCQHLGISWVSTGDILRAAIAAKDSDGDCQTELGRQARSYVERGELVPDDIMIQFIQRRLSGSDLKAGWVLDGYPRTAFQAEELDFLLEKLNQHLDYALFLEVPVETLLARSLARAREDDTPEAIQRRLEAFQARTVPLLEYYEMKQRLLYINAELPIEQVRQEILEKLTARA</sequence>
<proteinExistence type="inferred from homology"/>
<dbReference type="GO" id="GO:0004017">
    <property type="term" value="F:AMP kinase activity"/>
    <property type="evidence" value="ECO:0007669"/>
    <property type="project" value="UniProtKB-UniRule"/>
</dbReference>
<gene>
    <name evidence="5" type="primary">adk</name>
    <name evidence="8" type="ORF">ENR64_20700</name>
</gene>
<comment type="subcellular location">
    <subcellularLocation>
        <location evidence="5 7">Cytoplasm</location>
    </subcellularLocation>
</comment>
<feature type="binding site" evidence="5">
    <location>
        <position position="136"/>
    </location>
    <ligand>
        <name>AMP</name>
        <dbReference type="ChEBI" id="CHEBI:456215"/>
    </ligand>
</feature>
<comment type="caution">
    <text evidence="8">The sequence shown here is derived from an EMBL/GenBank/DDBJ whole genome shotgun (WGS) entry which is preliminary data.</text>
</comment>
<keyword evidence="5" id="KW-0963">Cytoplasm</keyword>
<evidence type="ECO:0000256" key="7">
    <source>
        <dbReference type="RuleBase" id="RU003331"/>
    </source>
</evidence>
<dbReference type="UniPathway" id="UPA00588">
    <property type="reaction ID" value="UER00649"/>
</dbReference>
<dbReference type="Gene3D" id="3.40.50.300">
    <property type="entry name" value="P-loop containing nucleotide triphosphate hydrolases"/>
    <property type="match status" value="1"/>
</dbReference>
<evidence type="ECO:0000313" key="8">
    <source>
        <dbReference type="EMBL" id="HFN00129.1"/>
    </source>
</evidence>
<protein>
    <recommendedName>
        <fullName evidence="5 7">Adenylate kinase</fullName>
        <shortName evidence="5">AK</shortName>
        <ecNumber evidence="5 7">2.7.4.3</ecNumber>
    </recommendedName>
    <alternativeName>
        <fullName evidence="5">ATP-AMP transphosphorylase</fullName>
    </alternativeName>
    <alternativeName>
        <fullName evidence="5">ATP:AMP phosphotransferase</fullName>
    </alternativeName>
    <alternativeName>
        <fullName evidence="5">Adenylate monophosphate kinase</fullName>
    </alternativeName>
</protein>
<dbReference type="PROSITE" id="PS00113">
    <property type="entry name" value="ADENYLATE_KINASE"/>
    <property type="match status" value="1"/>
</dbReference>
<dbReference type="InterPro" id="IPR033690">
    <property type="entry name" value="Adenylat_kinase_CS"/>
</dbReference>
<organism evidence="8">
    <name type="scientific">Oscillatoriales cyanobacterium SpSt-418</name>
    <dbReference type="NCBI Taxonomy" id="2282169"/>
    <lineage>
        <taxon>Bacteria</taxon>
        <taxon>Bacillati</taxon>
        <taxon>Cyanobacteriota</taxon>
        <taxon>Cyanophyceae</taxon>
        <taxon>Oscillatoriophycideae</taxon>
        <taxon>Oscillatoriales</taxon>
    </lineage>
</organism>
<evidence type="ECO:0000256" key="4">
    <source>
        <dbReference type="ARBA" id="ARBA00022777"/>
    </source>
</evidence>
<feature type="binding site" evidence="5">
    <location>
        <position position="36"/>
    </location>
    <ligand>
        <name>AMP</name>
        <dbReference type="ChEBI" id="CHEBI:456215"/>
    </ligand>
</feature>
<dbReference type="InterPro" id="IPR000850">
    <property type="entry name" value="Adenylat/UMP-CMP_kin"/>
</dbReference>
<feature type="binding site" evidence="5">
    <location>
        <position position="175"/>
    </location>
    <ligand>
        <name>ATP</name>
        <dbReference type="ChEBI" id="CHEBI:30616"/>
    </ligand>
</feature>
<comment type="similarity">
    <text evidence="5 6">Belongs to the adenylate kinase family.</text>
</comment>
<evidence type="ECO:0000256" key="5">
    <source>
        <dbReference type="HAMAP-Rule" id="MF_00235"/>
    </source>
</evidence>
<feature type="binding site" evidence="5">
    <location>
        <begin position="64"/>
        <end position="66"/>
    </location>
    <ligand>
        <name>AMP</name>
        <dbReference type="ChEBI" id="CHEBI:456215"/>
    </ligand>
</feature>
<keyword evidence="2 5" id="KW-0545">Nucleotide biosynthesis</keyword>
<feature type="binding site" evidence="5">
    <location>
        <position position="31"/>
    </location>
    <ligand>
        <name>AMP</name>
        <dbReference type="ChEBI" id="CHEBI:456215"/>
    </ligand>
</feature>
<comment type="catalytic activity">
    <reaction evidence="5 7">
        <text>AMP + ATP = 2 ADP</text>
        <dbReference type="Rhea" id="RHEA:12973"/>
        <dbReference type="ChEBI" id="CHEBI:30616"/>
        <dbReference type="ChEBI" id="CHEBI:456215"/>
        <dbReference type="ChEBI" id="CHEBI:456216"/>
        <dbReference type="EC" id="2.7.4.3"/>
    </reaction>
</comment>
<feature type="binding site" evidence="5">
    <location>
        <position position="147"/>
    </location>
    <ligand>
        <name>AMP</name>
        <dbReference type="ChEBI" id="CHEBI:456215"/>
    </ligand>
</feature>
<dbReference type="PANTHER" id="PTHR23359">
    <property type="entry name" value="NUCLEOTIDE KINASE"/>
    <property type="match status" value="1"/>
</dbReference>
<dbReference type="NCBIfam" id="NF001381">
    <property type="entry name" value="PRK00279.1-3"/>
    <property type="match status" value="1"/>
</dbReference>
<dbReference type="GO" id="GO:0044209">
    <property type="term" value="P:AMP salvage"/>
    <property type="evidence" value="ECO:0007669"/>
    <property type="project" value="UniProtKB-UniRule"/>
</dbReference>
<accession>A0A7C3KHP7</accession>
<feature type="binding site" evidence="5">
    <location>
        <position position="134"/>
    </location>
    <ligand>
        <name>ATP</name>
        <dbReference type="ChEBI" id="CHEBI:30616"/>
    </ligand>
</feature>
<keyword evidence="3 5" id="KW-0547">Nucleotide-binding</keyword>
<evidence type="ECO:0000256" key="3">
    <source>
        <dbReference type="ARBA" id="ARBA00022741"/>
    </source>
</evidence>
<dbReference type="GO" id="GO:0005737">
    <property type="term" value="C:cytoplasm"/>
    <property type="evidence" value="ECO:0007669"/>
    <property type="project" value="UniProtKB-SubCell"/>
</dbReference>
<dbReference type="GO" id="GO:0005524">
    <property type="term" value="F:ATP binding"/>
    <property type="evidence" value="ECO:0007669"/>
    <property type="project" value="UniProtKB-UniRule"/>
</dbReference>
<evidence type="ECO:0000256" key="2">
    <source>
        <dbReference type="ARBA" id="ARBA00022727"/>
    </source>
</evidence>
<dbReference type="CDD" id="cd01428">
    <property type="entry name" value="ADK"/>
    <property type="match status" value="1"/>
</dbReference>
<evidence type="ECO:0000256" key="1">
    <source>
        <dbReference type="ARBA" id="ARBA00022679"/>
    </source>
</evidence>
<comment type="caution">
    <text evidence="5">Lacks conserved residue(s) required for the propagation of feature annotation.</text>
</comment>
<dbReference type="PRINTS" id="PR00094">
    <property type="entry name" value="ADENYLTKNASE"/>
</dbReference>
<dbReference type="SUPFAM" id="SSF52540">
    <property type="entry name" value="P-loop containing nucleoside triphosphate hydrolases"/>
    <property type="match status" value="1"/>
</dbReference>
<comment type="function">
    <text evidence="5">Catalyzes the reversible transfer of the terminal phosphate group between ATP and AMP. Plays an important role in cellular energy homeostasis and in adenine nucleotide metabolism.</text>
</comment>
<comment type="domain">
    <text evidence="5">Consists of three domains, a large central CORE domain and two small peripheral domains, NMPbind and LID, which undergo movements during catalysis. The LID domain closes over the site of phosphoryl transfer upon ATP binding. Assembling and dissambling the active center during each catalytic cycle provides an effective means to prevent ATP hydrolysis.</text>
</comment>
<dbReference type="Pfam" id="PF00406">
    <property type="entry name" value="ADK"/>
    <property type="match status" value="1"/>
</dbReference>
<name>A0A7C3KHP7_9CYAN</name>
<dbReference type="AlphaFoldDB" id="A0A7C3KHP7"/>
<keyword evidence="4 5" id="KW-0418">Kinase</keyword>
<evidence type="ECO:0000256" key="6">
    <source>
        <dbReference type="RuleBase" id="RU003330"/>
    </source>
</evidence>